<dbReference type="EnsemblPlants" id="PGSC0003DMT400041068">
    <property type="protein sequence ID" value="PGSC0003DMT400041068"/>
    <property type="gene ID" value="PGSC0003DMG402015891"/>
</dbReference>
<dbReference type="Proteomes" id="UP000011115">
    <property type="component" value="Unassembled WGS sequence"/>
</dbReference>
<dbReference type="InParanoid" id="M1BAV5"/>
<accession>M1BAV5</accession>
<proteinExistence type="predicted"/>
<reference evidence="2" key="1">
    <citation type="journal article" date="2011" name="Nature">
        <title>Genome sequence and analysis of the tuber crop potato.</title>
        <authorList>
            <consortium name="The Potato Genome Sequencing Consortium"/>
        </authorList>
    </citation>
    <scope>NUCLEOTIDE SEQUENCE [LARGE SCALE GENOMIC DNA]</scope>
    <source>
        <strain evidence="2">cv. DM1-3 516 R44</strain>
    </source>
</reference>
<dbReference type="HOGENOM" id="CLU_1931234_0_0_1"/>
<evidence type="ECO:0000313" key="1">
    <source>
        <dbReference type="EnsemblPlants" id="PGSC0003DMT400041068"/>
    </source>
</evidence>
<dbReference type="STRING" id="4113.M1BAV5"/>
<organism evidence="1 2">
    <name type="scientific">Solanum tuberosum</name>
    <name type="common">Potato</name>
    <dbReference type="NCBI Taxonomy" id="4113"/>
    <lineage>
        <taxon>Eukaryota</taxon>
        <taxon>Viridiplantae</taxon>
        <taxon>Streptophyta</taxon>
        <taxon>Embryophyta</taxon>
        <taxon>Tracheophyta</taxon>
        <taxon>Spermatophyta</taxon>
        <taxon>Magnoliopsida</taxon>
        <taxon>eudicotyledons</taxon>
        <taxon>Gunneridae</taxon>
        <taxon>Pentapetalae</taxon>
        <taxon>asterids</taxon>
        <taxon>lamiids</taxon>
        <taxon>Solanales</taxon>
        <taxon>Solanaceae</taxon>
        <taxon>Solanoideae</taxon>
        <taxon>Solaneae</taxon>
        <taxon>Solanum</taxon>
    </lineage>
</organism>
<dbReference type="AlphaFoldDB" id="M1BAV5"/>
<dbReference type="PaxDb" id="4113-PGSC0003DMT400041068"/>
<dbReference type="Gramene" id="RHC10H1G1880.2.1">
    <property type="protein sequence ID" value="RHC10H1G1880.2.1.cds.1"/>
    <property type="gene ID" value="RHC10H1G1880.2"/>
</dbReference>
<sequence length="131" mass="15568">MEENSEIELTDTDVKPTFMFSEDILRPDEICNSKNLNEDGTRLEYMEHCLMDDNYSMEATKILDTFCLTENNDEAFDFQRFLEESFDFKQMIVPQESAEINYTKNEEQFDCTYAYNQQNDLQNSETNSKIR</sequence>
<evidence type="ECO:0000313" key="2">
    <source>
        <dbReference type="Proteomes" id="UP000011115"/>
    </source>
</evidence>
<keyword evidence="2" id="KW-1185">Reference proteome</keyword>
<name>M1BAV5_SOLTU</name>
<protein>
    <submittedName>
        <fullName evidence="1">Uncharacterized protein</fullName>
    </submittedName>
</protein>
<reference evidence="1" key="2">
    <citation type="submission" date="2015-06" db="UniProtKB">
        <authorList>
            <consortium name="EnsemblPlants"/>
        </authorList>
    </citation>
    <scope>IDENTIFICATION</scope>
    <source>
        <strain evidence="1">DM1-3 516 R44</strain>
    </source>
</reference>
<dbReference type="Gramene" id="PGSC0003DMT400041068">
    <property type="protein sequence ID" value="PGSC0003DMT400041068"/>
    <property type="gene ID" value="PGSC0003DMG402015891"/>
</dbReference>